<organism evidence="2 3">
    <name type="scientific">Eleusine coracana subsp. coracana</name>
    <dbReference type="NCBI Taxonomy" id="191504"/>
    <lineage>
        <taxon>Eukaryota</taxon>
        <taxon>Viridiplantae</taxon>
        <taxon>Streptophyta</taxon>
        <taxon>Embryophyta</taxon>
        <taxon>Tracheophyta</taxon>
        <taxon>Spermatophyta</taxon>
        <taxon>Magnoliopsida</taxon>
        <taxon>Liliopsida</taxon>
        <taxon>Poales</taxon>
        <taxon>Poaceae</taxon>
        <taxon>PACMAD clade</taxon>
        <taxon>Chloridoideae</taxon>
        <taxon>Cynodonteae</taxon>
        <taxon>Eleusininae</taxon>
        <taxon>Eleusine</taxon>
    </lineage>
</organism>
<evidence type="ECO:0000313" key="2">
    <source>
        <dbReference type="EMBL" id="GJM97059.1"/>
    </source>
</evidence>
<reference evidence="2" key="1">
    <citation type="journal article" date="2018" name="DNA Res.">
        <title>Multiple hybrid de novo genome assembly of finger millet, an orphan allotetraploid crop.</title>
        <authorList>
            <person name="Hatakeyama M."/>
            <person name="Aluri S."/>
            <person name="Balachadran M.T."/>
            <person name="Sivarajan S.R."/>
            <person name="Patrignani A."/>
            <person name="Gruter S."/>
            <person name="Poveda L."/>
            <person name="Shimizu-Inatsugi R."/>
            <person name="Baeten J."/>
            <person name="Francoijs K.J."/>
            <person name="Nataraja K.N."/>
            <person name="Reddy Y.A.N."/>
            <person name="Phadnis S."/>
            <person name="Ravikumar R.L."/>
            <person name="Schlapbach R."/>
            <person name="Sreeman S.M."/>
            <person name="Shimizu K.K."/>
        </authorList>
    </citation>
    <scope>NUCLEOTIDE SEQUENCE</scope>
</reference>
<protein>
    <recommendedName>
        <fullName evidence="4">F-box protein</fullName>
    </recommendedName>
</protein>
<feature type="compositionally biased region" description="Basic residues" evidence="1">
    <location>
        <begin position="19"/>
        <end position="29"/>
    </location>
</feature>
<dbReference type="PANTHER" id="PTHR31672:SF13">
    <property type="entry name" value="F-BOX PROTEIN CPR30-LIKE"/>
    <property type="match status" value="1"/>
</dbReference>
<dbReference type="SUPFAM" id="SSF81383">
    <property type="entry name" value="F-box domain"/>
    <property type="match status" value="1"/>
</dbReference>
<dbReference type="Proteomes" id="UP001054889">
    <property type="component" value="Unassembled WGS sequence"/>
</dbReference>
<feature type="region of interest" description="Disordered" evidence="1">
    <location>
        <begin position="1"/>
        <end position="40"/>
    </location>
</feature>
<evidence type="ECO:0008006" key="4">
    <source>
        <dbReference type="Google" id="ProtNLM"/>
    </source>
</evidence>
<name>A0AAV5CGC4_ELECO</name>
<keyword evidence="3" id="KW-1185">Reference proteome</keyword>
<dbReference type="InterPro" id="IPR050796">
    <property type="entry name" value="SCF_F-box_component"/>
</dbReference>
<gene>
    <name evidence="2" type="primary">ga13957</name>
    <name evidence="2" type="ORF">PR202_ga13957</name>
</gene>
<dbReference type="PANTHER" id="PTHR31672">
    <property type="entry name" value="BNACNNG10540D PROTEIN"/>
    <property type="match status" value="1"/>
</dbReference>
<dbReference type="EMBL" id="BQKI01000006">
    <property type="protein sequence ID" value="GJM97059.1"/>
    <property type="molecule type" value="Genomic_DNA"/>
</dbReference>
<evidence type="ECO:0000313" key="3">
    <source>
        <dbReference type="Proteomes" id="UP001054889"/>
    </source>
</evidence>
<comment type="caution">
    <text evidence="2">The sequence shown here is derived from an EMBL/GenBank/DDBJ whole genome shotgun (WGS) entry which is preliminary data.</text>
</comment>
<sequence length="306" mass="34842">MVRKKARKDETEAAAPRKPTTRKRTKRRQAAASPAASGGAAGMCDDIIRNIFARLPARTLVASMALSKHHCRMILSPELRSLHCRTRRSPDAGRLGCDAPTRSLTGTRYISTKYINTCNGVLLFAHSRRCVLWNPCVANSNSEKEVIIPVTENEEEDCVLGWGYGTRSQTYKLLVVQRCKGNSRYDRRLRLSNLLYLFNASTMKMSRLNLPWNLMLESSQYAFCWGYKPTLVSPENIIGEVGRDVERCLGHATDIFEVLKTVNEQEKRTGREATLTTMCFMDYLVRILRRLPENMQEAIECTHEYL</sequence>
<dbReference type="AlphaFoldDB" id="A0AAV5CGC4"/>
<proteinExistence type="predicted"/>
<accession>A0AAV5CGC4</accession>
<reference evidence="2" key="2">
    <citation type="submission" date="2021-12" db="EMBL/GenBank/DDBJ databases">
        <title>Resequencing data analysis of finger millet.</title>
        <authorList>
            <person name="Hatakeyama M."/>
            <person name="Aluri S."/>
            <person name="Balachadran M.T."/>
            <person name="Sivarajan S.R."/>
            <person name="Poveda L."/>
            <person name="Shimizu-Inatsugi R."/>
            <person name="Schlapbach R."/>
            <person name="Sreeman S.M."/>
            <person name="Shimizu K.K."/>
        </authorList>
    </citation>
    <scope>NUCLEOTIDE SEQUENCE</scope>
</reference>
<dbReference type="InterPro" id="IPR036047">
    <property type="entry name" value="F-box-like_dom_sf"/>
</dbReference>
<evidence type="ECO:0000256" key="1">
    <source>
        <dbReference type="SAM" id="MobiDB-lite"/>
    </source>
</evidence>